<feature type="domain" description="Hemerythrin-like" evidence="1">
    <location>
        <begin position="15"/>
        <end position="120"/>
    </location>
</feature>
<evidence type="ECO:0000259" key="1">
    <source>
        <dbReference type="Pfam" id="PF01814"/>
    </source>
</evidence>
<dbReference type="Proteomes" id="UP001139461">
    <property type="component" value="Unassembled WGS sequence"/>
</dbReference>
<dbReference type="RefSeq" id="WP_237603293.1">
    <property type="nucleotide sequence ID" value="NZ_JAIRBA010000020.1"/>
</dbReference>
<accession>A0A9X1U3Q8</accession>
<dbReference type="EMBL" id="JAIRBA010000020">
    <property type="protein sequence ID" value="MCG2419507.1"/>
    <property type="molecule type" value="Genomic_DNA"/>
</dbReference>
<dbReference type="AlphaFoldDB" id="A0A9X1U3Q8"/>
<dbReference type="InterPro" id="IPR012312">
    <property type="entry name" value="Hemerythrin-like"/>
</dbReference>
<dbReference type="Gene3D" id="1.20.120.520">
    <property type="entry name" value="nmb1532 protein domain like"/>
    <property type="match status" value="1"/>
</dbReference>
<name>A0A9X1U3Q8_9FLAO</name>
<evidence type="ECO:0000313" key="2">
    <source>
        <dbReference type="EMBL" id="MCG2419507.1"/>
    </source>
</evidence>
<sequence length="158" mass="19045">MKKHTQKKNLALTPIIEEHNEVILLCERIREGLRNKVENKRIKKYIDWFKANYLDAHFEIEEKQIFPILGSNNVRVKRALANHRRLNRLFEETAELHKVLHKIEEELSSYIHFEERILYREIQAVASEFQLQEIENIDSEIAFTDDAWKDRFWVSSLN</sequence>
<gene>
    <name evidence="2" type="ORF">K8089_10775</name>
</gene>
<reference evidence="2" key="1">
    <citation type="submission" date="2021-09" db="EMBL/GenBank/DDBJ databases">
        <title>Genome of Aequorivita sp. strain F47161.</title>
        <authorList>
            <person name="Wang Y."/>
        </authorList>
    </citation>
    <scope>NUCLEOTIDE SEQUENCE</scope>
    <source>
        <strain evidence="2">F47161</strain>
    </source>
</reference>
<comment type="caution">
    <text evidence="2">The sequence shown here is derived from an EMBL/GenBank/DDBJ whole genome shotgun (WGS) entry which is preliminary data.</text>
</comment>
<proteinExistence type="predicted"/>
<evidence type="ECO:0000313" key="3">
    <source>
        <dbReference type="Proteomes" id="UP001139461"/>
    </source>
</evidence>
<protein>
    <submittedName>
        <fullName evidence="2">Hemerythrin domain-containing protein</fullName>
    </submittedName>
</protein>
<dbReference type="Pfam" id="PF01814">
    <property type="entry name" value="Hemerythrin"/>
    <property type="match status" value="1"/>
</dbReference>
<organism evidence="2 3">
    <name type="scientific">Aequorivita vitellina</name>
    <dbReference type="NCBI Taxonomy" id="2874475"/>
    <lineage>
        <taxon>Bacteria</taxon>
        <taxon>Pseudomonadati</taxon>
        <taxon>Bacteroidota</taxon>
        <taxon>Flavobacteriia</taxon>
        <taxon>Flavobacteriales</taxon>
        <taxon>Flavobacteriaceae</taxon>
        <taxon>Aequorivita</taxon>
    </lineage>
</organism>
<keyword evidence="3" id="KW-1185">Reference proteome</keyword>